<keyword evidence="2" id="KW-0547">Nucleotide-binding</keyword>
<proteinExistence type="inferred from homology"/>
<dbReference type="InterPro" id="IPR036890">
    <property type="entry name" value="HATPase_C_sf"/>
</dbReference>
<dbReference type="InterPro" id="IPR020575">
    <property type="entry name" value="Hsp90_N"/>
</dbReference>
<dbReference type="GO" id="GO:0051082">
    <property type="term" value="F:unfolded protein binding"/>
    <property type="evidence" value="ECO:0007669"/>
    <property type="project" value="InterPro"/>
</dbReference>
<reference evidence="5" key="3">
    <citation type="submission" date="2025-09" db="UniProtKB">
        <authorList>
            <consortium name="Ensembl"/>
        </authorList>
    </citation>
    <scope>IDENTIFICATION</scope>
</reference>
<keyword evidence="4" id="KW-0143">Chaperone</keyword>
<dbReference type="PRINTS" id="PR00775">
    <property type="entry name" value="HEATSHOCK90"/>
</dbReference>
<keyword evidence="6" id="KW-1185">Reference proteome</keyword>
<dbReference type="PANTHER" id="PTHR11528">
    <property type="entry name" value="HEAT SHOCK PROTEIN 90 FAMILY MEMBER"/>
    <property type="match status" value="1"/>
</dbReference>
<reference evidence="5" key="2">
    <citation type="submission" date="2025-08" db="UniProtKB">
        <authorList>
            <consortium name="Ensembl"/>
        </authorList>
    </citation>
    <scope>IDENTIFICATION</scope>
</reference>
<dbReference type="Proteomes" id="UP000314987">
    <property type="component" value="Unassembled WGS sequence"/>
</dbReference>
<dbReference type="AlphaFoldDB" id="A0A4X2KLH7"/>
<dbReference type="InterPro" id="IPR001404">
    <property type="entry name" value="Hsp90_fam"/>
</dbReference>
<dbReference type="Gene3D" id="3.30.565.10">
    <property type="entry name" value="Histidine kinase-like ATPase, C-terminal domain"/>
    <property type="match status" value="1"/>
</dbReference>
<dbReference type="Ensembl" id="ENSVURT00010014739.1">
    <property type="protein sequence ID" value="ENSVURP00010012954.1"/>
    <property type="gene ID" value="ENSVURG00010009977.1"/>
</dbReference>
<reference evidence="6" key="1">
    <citation type="submission" date="2018-12" db="EMBL/GenBank/DDBJ databases">
        <authorList>
            <person name="Yazar S."/>
        </authorList>
    </citation>
    <scope>NUCLEOTIDE SEQUENCE [LARGE SCALE GENOMIC DNA]</scope>
</reference>
<keyword evidence="3" id="KW-0067">ATP-binding</keyword>
<evidence type="ECO:0000313" key="5">
    <source>
        <dbReference type="Ensembl" id="ENSVURP00010012954.1"/>
    </source>
</evidence>
<name>A0A4X2KLH7_VOMUR</name>
<organism evidence="5 6">
    <name type="scientific">Vombatus ursinus</name>
    <name type="common">Common wombat</name>
    <dbReference type="NCBI Taxonomy" id="29139"/>
    <lineage>
        <taxon>Eukaryota</taxon>
        <taxon>Metazoa</taxon>
        <taxon>Chordata</taxon>
        <taxon>Craniata</taxon>
        <taxon>Vertebrata</taxon>
        <taxon>Euteleostomi</taxon>
        <taxon>Mammalia</taxon>
        <taxon>Metatheria</taxon>
        <taxon>Diprotodontia</taxon>
        <taxon>Vombatidae</taxon>
        <taxon>Vombatus</taxon>
    </lineage>
</organism>
<evidence type="ECO:0000256" key="2">
    <source>
        <dbReference type="ARBA" id="ARBA00022741"/>
    </source>
</evidence>
<sequence>LEIHLYKNIEHTLTLVDTSIGMTKADLINNLGIIAKSGTKVFMEALQAGADISTMGQFGVGFYSEGGGRGSSYSLGPWQSPWVLGQPLPGSITQVQHILLKVKKLASELG</sequence>
<accession>A0A4X2KLH7</accession>
<dbReference type="GO" id="GO:0140662">
    <property type="term" value="F:ATP-dependent protein folding chaperone"/>
    <property type="evidence" value="ECO:0007669"/>
    <property type="project" value="InterPro"/>
</dbReference>
<comment type="similarity">
    <text evidence="1">Belongs to the heat shock protein 90 family.</text>
</comment>
<protein>
    <submittedName>
        <fullName evidence="5">Uncharacterized protein</fullName>
    </submittedName>
</protein>
<evidence type="ECO:0000256" key="4">
    <source>
        <dbReference type="ARBA" id="ARBA00023186"/>
    </source>
</evidence>
<evidence type="ECO:0000256" key="3">
    <source>
        <dbReference type="ARBA" id="ARBA00022840"/>
    </source>
</evidence>
<dbReference type="GO" id="GO:0005524">
    <property type="term" value="F:ATP binding"/>
    <property type="evidence" value="ECO:0007669"/>
    <property type="project" value="UniProtKB-KW"/>
</dbReference>
<dbReference type="GO" id="GO:0016887">
    <property type="term" value="F:ATP hydrolysis activity"/>
    <property type="evidence" value="ECO:0007669"/>
    <property type="project" value="InterPro"/>
</dbReference>
<evidence type="ECO:0000313" key="6">
    <source>
        <dbReference type="Proteomes" id="UP000314987"/>
    </source>
</evidence>
<dbReference type="STRING" id="29139.ENSVURP00010012954"/>
<dbReference type="GeneTree" id="ENSGT01020000230401"/>
<evidence type="ECO:0000256" key="1">
    <source>
        <dbReference type="ARBA" id="ARBA00008239"/>
    </source>
</evidence>
<dbReference type="SUPFAM" id="SSF55874">
    <property type="entry name" value="ATPase domain of HSP90 chaperone/DNA topoisomerase II/histidine kinase"/>
    <property type="match status" value="1"/>
</dbReference>